<feature type="transmembrane region" description="Helical" evidence="8">
    <location>
        <begin position="1986"/>
        <end position="2006"/>
    </location>
</feature>
<evidence type="ECO:0000256" key="4">
    <source>
        <dbReference type="ARBA" id="ARBA00022598"/>
    </source>
</evidence>
<feature type="domain" description="Carrier" evidence="9">
    <location>
        <begin position="999"/>
        <end position="1073"/>
    </location>
</feature>
<dbReference type="SUPFAM" id="SSF56634">
    <property type="entry name" value="Heme-dependent catalase-like"/>
    <property type="match status" value="1"/>
</dbReference>
<dbReference type="PROSITE" id="PS00455">
    <property type="entry name" value="AMP_BINDING"/>
    <property type="match status" value="1"/>
</dbReference>
<dbReference type="Gene3D" id="3.30.300.30">
    <property type="match status" value="1"/>
</dbReference>
<dbReference type="Proteomes" id="UP001179952">
    <property type="component" value="Unassembled WGS sequence"/>
</dbReference>
<dbReference type="InterPro" id="IPR042099">
    <property type="entry name" value="ANL_N_sf"/>
</dbReference>
<dbReference type="InterPro" id="IPR009081">
    <property type="entry name" value="PP-bd_ACP"/>
</dbReference>
<reference evidence="10" key="2">
    <citation type="submission" date="2023-06" db="EMBL/GenBank/DDBJ databases">
        <authorList>
            <person name="Ma L."/>
            <person name="Liu K.-W."/>
            <person name="Li Z."/>
            <person name="Hsiao Y.-Y."/>
            <person name="Qi Y."/>
            <person name="Fu T."/>
            <person name="Tang G."/>
            <person name="Zhang D."/>
            <person name="Sun W.-H."/>
            <person name="Liu D.-K."/>
            <person name="Li Y."/>
            <person name="Chen G.-Z."/>
            <person name="Liu X.-D."/>
            <person name="Liao X.-Y."/>
            <person name="Jiang Y.-T."/>
            <person name="Yu X."/>
            <person name="Hao Y."/>
            <person name="Huang J."/>
            <person name="Zhao X.-W."/>
            <person name="Ke S."/>
            <person name="Chen Y.-Y."/>
            <person name="Wu W.-L."/>
            <person name="Hsu J.-L."/>
            <person name="Lin Y.-F."/>
            <person name="Huang M.-D."/>
            <person name="Li C.-Y."/>
            <person name="Huang L."/>
            <person name="Wang Z.-W."/>
            <person name="Zhao X."/>
            <person name="Zhong W.-Y."/>
            <person name="Peng D.-H."/>
            <person name="Ahmad S."/>
            <person name="Lan S."/>
            <person name="Zhang J.-S."/>
            <person name="Tsai W.-C."/>
            <person name="Van De Peer Y."/>
            <person name="Liu Z.-J."/>
        </authorList>
    </citation>
    <scope>NUCLEOTIDE SEQUENCE</scope>
    <source>
        <strain evidence="10">SCP</strain>
        <tissue evidence="10">Leaves</tissue>
    </source>
</reference>
<protein>
    <recommendedName>
        <fullName evidence="1">4-coumarate--CoA ligase</fullName>
        <ecNumber evidence="1">6.2.1.12</ecNumber>
    </recommendedName>
</protein>
<feature type="transmembrane region" description="Helical" evidence="8">
    <location>
        <begin position="1388"/>
        <end position="1410"/>
    </location>
</feature>
<evidence type="ECO:0000313" key="11">
    <source>
        <dbReference type="Proteomes" id="UP001179952"/>
    </source>
</evidence>
<dbReference type="InterPro" id="IPR020806">
    <property type="entry name" value="PKS_PP-bd"/>
</dbReference>
<keyword evidence="4 10" id="KW-0436">Ligase</keyword>
<keyword evidence="2" id="KW-0596">Phosphopantetheine</keyword>
<evidence type="ECO:0000313" key="10">
    <source>
        <dbReference type="EMBL" id="KAK1266830.1"/>
    </source>
</evidence>
<dbReference type="InterPro" id="IPR020835">
    <property type="entry name" value="Catalase_sf"/>
</dbReference>
<accession>A0AAV9ASA1</accession>
<feature type="transmembrane region" description="Helical" evidence="8">
    <location>
        <begin position="1355"/>
        <end position="1376"/>
    </location>
</feature>
<evidence type="ECO:0000256" key="3">
    <source>
        <dbReference type="ARBA" id="ARBA00022553"/>
    </source>
</evidence>
<dbReference type="PROSITE" id="PS51402">
    <property type="entry name" value="CATALASE_3"/>
    <property type="match status" value="1"/>
</dbReference>
<dbReference type="InterPro" id="IPR018028">
    <property type="entry name" value="Catalase"/>
</dbReference>
<sequence length="2151" mass="236064">MCESYEIEGKVYDLGGQVLAANSAPVIFQLAKEMGSELVEMDSHKLAVIDSHTGKYEDLDVANDYISILSLTLKLQDEAKASGRIGVHAVSDIASNLTPDFLKRNGIKFVPKSVAYGYTASGSADGENKMLEFDKIIVSGAFPFKNGRTYRSSSASKDIESMVMELSEIEKELFSKVETIDYYTTVLKIKGLEHMSMGFYYFGEFMEDPSTIGHPVAMQRFFADSNIFLFWSYGNASDIKGPTVTKLATEVVKNMGGEVEDVILQRRFKYFPHVSSEDMQGGFYAKLEDELQGLQNTYYVGGLMAFELTERNSSYAMAMVCKHFANDNSLHSYPYVKRLFPLLSNHEPPTPQELDEFPGIQFPDLNSLDGYLKFWGTHPFTENRTLYTWLNDEGGVATQRTYRELHNNATLIAHKLLTNNKPVIKPGDRVLLVHLPGLDFVDAFFGCLRARVLPVPLIPPDPLQSGGQALLKIENVSKSCGAVAILSTSFYHSAVRAGFVRNIISLSKSNGKSSARWPDLPWIHTDGLIKNSRKASTESSEDVIDHSEPQPSDLCFLQFTSGSTGEAKGVMITHGGLIHNVKLMRRRYKSTSRTVLVSWLPQYHDMGLIGGLFTALVSGGTAVLFSPMTFIKNPLLWLQTMSSYRATHSAGPNFAFELVIRRLESGKQNTQCFDLSSMAFLMVAAEPVRQKTLKKFVELCHPFGLSQMVMAPGYGLAENCVFVSCAYGEGKPILIDWQGRVCCGYINRNSPDVDVRIVDPETGIEHEEHGKEGEVWISCMSSGVGYWGKHELSQITFHNELQTCPGTKFTRTGDLGRIIDGNLFITGRIKDLIIVAGRNIYSADVEKTVETSSDILRPGCCAVIGVPEEILSSKGILVPETTDQVGLVVIAEVREDKRVDKEVVEKIQASVAEEHGVPVASVRLIKPRTICKTTSGKIRRFECLKQFMEGTLSLASEPVSVKRPPLCRSFSTGTCTEGRTPRQLGKKPPLPQRFEFGMNEIIGFLKELVSEQTGISIDKITETESLVSYGIDSLGVVRVSQKLSDFLGVPIGAMDIFTATCIEDLASFSEGLVMKSKPQSVMDTLLGMDHEPELRQPDIKVTKFRQFGIGFLQIFALIYASAILLLPAYISASAFKNMCFGGNSHLNYLVPLFLAPLAWILQISLACISISLFGNSFLQGNYVLIPEASICSIDFVKWWALYKVQEVAGKVFAVHLRGTVFLNYWFEMLGARIGSSVIIDTIDITDPSLVSIGDGAVIAEGALVQGHEVKDGMIRFRPVKIGRKSSVGPYAVIQNGSIVGEESQEEITERSQEKHLPLHQFMAIYTVGLLSSLSAAIPYFLYISFTKTSPHPQHFAFLCLAGAFHWFPSVIAAYAAMFVELPISPSTFAFYVATAYLIHGVLLCSLTAVVTRTVSVKQKCLRHRLITACHVRFAKLLSGTEALCVYLRLLGVEIGQHCSIRAINPVVDPGLVSIGDGVHLGDFSRIVTGVHSRDGLHCAKVEIGKNSIIGSQALVLAGSVIQADVVLGALSVAPSNAILQRGGVFVGSQAPVMVKNTLHESDERIDEMDPTYKKIIGNLAGNLAITTMKVKSRYFHRIGVGGRGIMKVFDDLPMFPDHEIFRTGKSFPVIVRHSNSLSADDDARIDARGAALRILSEGPDEMPLLDLTLKTGKAFYARTIADFARWLVCGLPAREELVKRAPHIGGAVWGSLRNASSYAELHYYSNFCRLLRFADGRERYVKFKLRPADGSIGEDSGAVVPNGILPPETGAIPRDEHDNRPMLFLAEDFRRRVERPGGVHYVFQMQIQPVPSDEAGRESALDCTCPWDESSFPYINIGEVMLDHNLTTEESERLEFNPFQRCAGVDVIRATSCTSSASIDHGRSLVYEICQRLRNGVPLPAAWRSFLEQSDTKVDLSGCPILAPATKTAKKPTLARSWHQTLWTASAQPVLQTFLPYFILASAVSAPLQVLLSLKSTLPLQLLLPLFWVASGVLASLTCVASKWVLVGKRNEGEVMPMWGFGAFADTAWQAIRTVTGDYFADMTCGSVMFALYMRLMGSDIGGGVYVDSAQAVMNPEMVEIGRGGCVGRDAALFGHIYEGEGGMVRFGKVRVGEGGGVGSRAVVMPGVTVEGGGSLSALSVAMKGEVVRSR</sequence>
<reference evidence="10" key="1">
    <citation type="journal article" date="2023" name="Nat. Commun.">
        <title>Diploid and tetraploid genomes of Acorus and the evolution of monocots.</title>
        <authorList>
            <person name="Ma L."/>
            <person name="Liu K.W."/>
            <person name="Li Z."/>
            <person name="Hsiao Y.Y."/>
            <person name="Qi Y."/>
            <person name="Fu T."/>
            <person name="Tang G.D."/>
            <person name="Zhang D."/>
            <person name="Sun W.H."/>
            <person name="Liu D.K."/>
            <person name="Li Y."/>
            <person name="Chen G.Z."/>
            <person name="Liu X.D."/>
            <person name="Liao X.Y."/>
            <person name="Jiang Y.T."/>
            <person name="Yu X."/>
            <person name="Hao Y."/>
            <person name="Huang J."/>
            <person name="Zhao X.W."/>
            <person name="Ke S."/>
            <person name="Chen Y.Y."/>
            <person name="Wu W.L."/>
            <person name="Hsu J.L."/>
            <person name="Lin Y.F."/>
            <person name="Huang M.D."/>
            <person name="Li C.Y."/>
            <person name="Huang L."/>
            <person name="Wang Z.W."/>
            <person name="Zhao X."/>
            <person name="Zhong W.Y."/>
            <person name="Peng D.H."/>
            <person name="Ahmad S."/>
            <person name="Lan S."/>
            <person name="Zhang J.S."/>
            <person name="Tsai W.C."/>
            <person name="Van de Peer Y."/>
            <person name="Liu Z.J."/>
        </authorList>
    </citation>
    <scope>NUCLEOTIDE SEQUENCE</scope>
    <source>
        <strain evidence="10">SCP</strain>
    </source>
</reference>
<dbReference type="Gene3D" id="1.10.1200.10">
    <property type="entry name" value="ACP-like"/>
    <property type="match status" value="1"/>
</dbReference>
<dbReference type="Gene3D" id="2.160.10.10">
    <property type="entry name" value="Hexapeptide repeat proteins"/>
    <property type="match status" value="2"/>
</dbReference>
<dbReference type="EMBL" id="JAUJYN010000007">
    <property type="protein sequence ID" value="KAK1266830.1"/>
    <property type="molecule type" value="Genomic_DNA"/>
</dbReference>
<dbReference type="GO" id="GO:0008610">
    <property type="term" value="P:lipid biosynthetic process"/>
    <property type="evidence" value="ECO:0007669"/>
    <property type="project" value="InterPro"/>
</dbReference>
<feature type="transmembrane region" description="Helical" evidence="8">
    <location>
        <begin position="1954"/>
        <end position="1974"/>
    </location>
</feature>
<dbReference type="GO" id="GO:0031177">
    <property type="term" value="F:phosphopantetheine binding"/>
    <property type="evidence" value="ECO:0007669"/>
    <property type="project" value="InterPro"/>
</dbReference>
<evidence type="ECO:0000256" key="2">
    <source>
        <dbReference type="ARBA" id="ARBA00022450"/>
    </source>
</evidence>
<evidence type="ECO:0000256" key="1">
    <source>
        <dbReference type="ARBA" id="ARBA00012959"/>
    </source>
</evidence>
<dbReference type="PANTHER" id="PTHR22754:SF32">
    <property type="entry name" value="DISCO-INTERACTING PROTEIN 2"/>
    <property type="match status" value="1"/>
</dbReference>
<keyword evidence="5" id="KW-0276">Fatty acid metabolism</keyword>
<dbReference type="Pfam" id="PF23024">
    <property type="entry name" value="AMP-dom_DIP2-like"/>
    <property type="match status" value="1"/>
</dbReference>
<keyword evidence="8" id="KW-0472">Membrane</keyword>
<evidence type="ECO:0000259" key="9">
    <source>
        <dbReference type="PROSITE" id="PS50075"/>
    </source>
</evidence>
<dbReference type="SUPFAM" id="SSF47336">
    <property type="entry name" value="ACP-like"/>
    <property type="match status" value="1"/>
</dbReference>
<name>A0AAV9ASA1_ACOGR</name>
<dbReference type="InterPro" id="IPR045851">
    <property type="entry name" value="AMP-bd_C_sf"/>
</dbReference>
<dbReference type="GO" id="GO:0106290">
    <property type="term" value="F:trans-cinnamate-CoA ligase activity"/>
    <property type="evidence" value="ECO:0007669"/>
    <property type="project" value="UniProtKB-ARBA"/>
</dbReference>
<dbReference type="Gene3D" id="2.40.180.10">
    <property type="entry name" value="Catalase core domain"/>
    <property type="match status" value="1"/>
</dbReference>
<dbReference type="InterPro" id="IPR006162">
    <property type="entry name" value="Ppantetheine_attach_site"/>
</dbReference>
<dbReference type="PROSITE" id="PS00012">
    <property type="entry name" value="PHOSPHOPANTETHEINE"/>
    <property type="match status" value="1"/>
</dbReference>
<dbReference type="GO" id="GO:0006631">
    <property type="term" value="P:fatty acid metabolic process"/>
    <property type="evidence" value="ECO:0007669"/>
    <property type="project" value="UniProtKB-KW"/>
</dbReference>
<evidence type="ECO:0000256" key="7">
    <source>
        <dbReference type="ARBA" id="ARBA00034252"/>
    </source>
</evidence>
<dbReference type="PROSITE" id="PS50075">
    <property type="entry name" value="CARRIER"/>
    <property type="match status" value="1"/>
</dbReference>
<keyword evidence="6" id="KW-0443">Lipid metabolism</keyword>
<keyword evidence="8" id="KW-0812">Transmembrane</keyword>
<dbReference type="Gene3D" id="3.50.50.60">
    <property type="entry name" value="FAD/NAD(P)-binding domain"/>
    <property type="match status" value="1"/>
</dbReference>
<dbReference type="InterPro" id="IPR020845">
    <property type="entry name" value="AMP-binding_CS"/>
</dbReference>
<gene>
    <name evidence="10" type="ORF">QJS04_geneDACA016328</name>
</gene>
<dbReference type="Pfam" id="PF00550">
    <property type="entry name" value="PP-binding"/>
    <property type="match status" value="1"/>
</dbReference>
<dbReference type="GO" id="GO:0009698">
    <property type="term" value="P:phenylpropanoid metabolic process"/>
    <property type="evidence" value="ECO:0007669"/>
    <property type="project" value="UniProtKB-ARBA"/>
</dbReference>
<keyword evidence="8" id="KW-1133">Transmembrane helix</keyword>
<dbReference type="GO" id="GO:0004096">
    <property type="term" value="F:catalase activity"/>
    <property type="evidence" value="ECO:0007669"/>
    <property type="project" value="InterPro"/>
</dbReference>
<dbReference type="EC" id="6.2.1.12" evidence="1"/>
<comment type="caution">
    <text evidence="10">The sequence shown here is derived from an EMBL/GenBank/DDBJ whole genome shotgun (WGS) entry which is preliminary data.</text>
</comment>
<dbReference type="InterPro" id="IPR025110">
    <property type="entry name" value="AMP-bd_C"/>
</dbReference>
<dbReference type="GO" id="GO:0006979">
    <property type="term" value="P:response to oxidative stress"/>
    <property type="evidence" value="ECO:0007669"/>
    <property type="project" value="InterPro"/>
</dbReference>
<keyword evidence="3" id="KW-0597">Phosphoprotein</keyword>
<dbReference type="GO" id="GO:0016207">
    <property type="term" value="F:4-coumarate-CoA ligase activity"/>
    <property type="evidence" value="ECO:0007669"/>
    <property type="project" value="UniProtKB-EC"/>
</dbReference>
<dbReference type="SUPFAM" id="SSF51161">
    <property type="entry name" value="Trimeric LpxA-like enzymes"/>
    <property type="match status" value="3"/>
</dbReference>
<feature type="transmembrane region" description="Helical" evidence="8">
    <location>
        <begin position="1322"/>
        <end position="1343"/>
    </location>
</feature>
<dbReference type="InterPro" id="IPR000873">
    <property type="entry name" value="AMP-dep_synth/lig_dom"/>
</dbReference>
<dbReference type="PANTHER" id="PTHR22754">
    <property type="entry name" value="DISCO-INTERACTING PROTEIN 2 DIP2 -RELATED"/>
    <property type="match status" value="1"/>
</dbReference>
<dbReference type="CDD" id="cd05931">
    <property type="entry name" value="FAAL"/>
    <property type="match status" value="1"/>
</dbReference>
<dbReference type="SMART" id="SM00823">
    <property type="entry name" value="PKS_PP"/>
    <property type="match status" value="1"/>
</dbReference>
<dbReference type="InterPro" id="IPR036736">
    <property type="entry name" value="ACP-like_sf"/>
</dbReference>
<evidence type="ECO:0000256" key="8">
    <source>
        <dbReference type="SAM" id="Phobius"/>
    </source>
</evidence>
<dbReference type="GO" id="GO:0020037">
    <property type="term" value="F:heme binding"/>
    <property type="evidence" value="ECO:0007669"/>
    <property type="project" value="InterPro"/>
</dbReference>
<dbReference type="InterPro" id="IPR036188">
    <property type="entry name" value="FAD/NAD-bd_sf"/>
</dbReference>
<evidence type="ECO:0000256" key="5">
    <source>
        <dbReference type="ARBA" id="ARBA00022832"/>
    </source>
</evidence>
<proteinExistence type="predicted"/>
<dbReference type="Pfam" id="PF00501">
    <property type="entry name" value="AMP-binding"/>
    <property type="match status" value="1"/>
</dbReference>
<dbReference type="InterPro" id="IPR040097">
    <property type="entry name" value="FAAL/FAAC"/>
</dbReference>
<keyword evidence="11" id="KW-1185">Reference proteome</keyword>
<comment type="catalytic activity">
    <reaction evidence="7">
        <text>(E)-4-coumarate + ATP + CoA = (E)-4-coumaroyl-CoA + AMP + diphosphate</text>
        <dbReference type="Rhea" id="RHEA:19641"/>
        <dbReference type="ChEBI" id="CHEBI:12876"/>
        <dbReference type="ChEBI" id="CHEBI:30616"/>
        <dbReference type="ChEBI" id="CHEBI:33019"/>
        <dbReference type="ChEBI" id="CHEBI:57287"/>
        <dbReference type="ChEBI" id="CHEBI:85008"/>
        <dbReference type="ChEBI" id="CHEBI:456215"/>
        <dbReference type="EC" id="6.2.1.12"/>
    </reaction>
    <physiologicalReaction direction="left-to-right" evidence="7">
        <dbReference type="Rhea" id="RHEA:19642"/>
    </physiologicalReaction>
</comment>
<evidence type="ECO:0000256" key="6">
    <source>
        <dbReference type="ARBA" id="ARBA00023098"/>
    </source>
</evidence>
<dbReference type="Gene3D" id="3.40.50.12780">
    <property type="entry name" value="N-terminal domain of ligase-like"/>
    <property type="match status" value="1"/>
</dbReference>
<feature type="transmembrane region" description="Helical" evidence="8">
    <location>
        <begin position="1150"/>
        <end position="1173"/>
    </location>
</feature>
<organism evidence="10 11">
    <name type="scientific">Acorus gramineus</name>
    <name type="common">Dwarf sweet flag</name>
    <dbReference type="NCBI Taxonomy" id="55184"/>
    <lineage>
        <taxon>Eukaryota</taxon>
        <taxon>Viridiplantae</taxon>
        <taxon>Streptophyta</taxon>
        <taxon>Embryophyta</taxon>
        <taxon>Tracheophyta</taxon>
        <taxon>Spermatophyta</taxon>
        <taxon>Magnoliopsida</taxon>
        <taxon>Liliopsida</taxon>
        <taxon>Acoraceae</taxon>
        <taxon>Acorus</taxon>
    </lineage>
</organism>
<feature type="transmembrane region" description="Helical" evidence="8">
    <location>
        <begin position="1109"/>
        <end position="1130"/>
    </location>
</feature>
<dbReference type="InterPro" id="IPR011004">
    <property type="entry name" value="Trimer_LpxA-like_sf"/>
</dbReference>
<dbReference type="SUPFAM" id="SSF56801">
    <property type="entry name" value="Acetyl-CoA synthetase-like"/>
    <property type="match status" value="1"/>
</dbReference>